<name>B4U1W6_STREM</name>
<sequence length="41" mass="4867">MRLCCEVVWKKRLIGRHDSSWFQSFSYFEFRAASLRLGAAL</sequence>
<dbReference type="KEGG" id="sez:Sez_0616"/>
<dbReference type="EMBL" id="CP001129">
    <property type="protein sequence ID" value="ACG61983.1"/>
    <property type="molecule type" value="Genomic_DNA"/>
</dbReference>
<dbReference type="Proteomes" id="UP000001873">
    <property type="component" value="Chromosome"/>
</dbReference>
<evidence type="ECO:0000313" key="2">
    <source>
        <dbReference type="Proteomes" id="UP000001873"/>
    </source>
</evidence>
<evidence type="ECO:0000313" key="1">
    <source>
        <dbReference type="EMBL" id="ACG61983.1"/>
    </source>
</evidence>
<organism evidence="1 2">
    <name type="scientific">Streptococcus equi subsp. zooepidemicus (strain MGCS10565)</name>
    <dbReference type="NCBI Taxonomy" id="552526"/>
    <lineage>
        <taxon>Bacteria</taxon>
        <taxon>Bacillati</taxon>
        <taxon>Bacillota</taxon>
        <taxon>Bacilli</taxon>
        <taxon>Lactobacillales</taxon>
        <taxon>Streptococcaceae</taxon>
        <taxon>Streptococcus</taxon>
    </lineage>
</organism>
<dbReference type="AlphaFoldDB" id="B4U1W6"/>
<dbReference type="HOGENOM" id="CLU_3277097_0_0_9"/>
<accession>B4U1W6</accession>
<proteinExistence type="predicted"/>
<protein>
    <submittedName>
        <fullName evidence="1">Uncharacterized protein</fullName>
    </submittedName>
</protein>
<reference evidence="1 2" key="1">
    <citation type="journal article" date="2008" name="PLoS ONE">
        <title>Genome sequence of a lancefield group C Streptococcus zooepidemicus strain causing epidemic nephritis: new information about an old disease.</title>
        <authorList>
            <person name="Beres S.B."/>
            <person name="Sesso R."/>
            <person name="Pinto S.W.L."/>
            <person name="Hoe N.P."/>
            <person name="Porcella S.F."/>
            <person name="Deleo F.R."/>
            <person name="Musser J.M."/>
        </authorList>
    </citation>
    <scope>NUCLEOTIDE SEQUENCE [LARGE SCALE GENOMIC DNA]</scope>
    <source>
        <strain evidence="1 2">MGCS10565</strain>
    </source>
</reference>
<gene>
    <name evidence="1" type="ordered locus">Sez_0616</name>
</gene>